<dbReference type="STRING" id="1121395.SAMN02745215_01708"/>
<organism evidence="2 3">
    <name type="scientific">Desulfitobacterium chlororespirans DSM 11544</name>
    <dbReference type="NCBI Taxonomy" id="1121395"/>
    <lineage>
        <taxon>Bacteria</taxon>
        <taxon>Bacillati</taxon>
        <taxon>Bacillota</taxon>
        <taxon>Clostridia</taxon>
        <taxon>Eubacteriales</taxon>
        <taxon>Desulfitobacteriaceae</taxon>
        <taxon>Desulfitobacterium</taxon>
    </lineage>
</organism>
<dbReference type="Proteomes" id="UP000184010">
    <property type="component" value="Unassembled WGS sequence"/>
</dbReference>
<evidence type="ECO:0000313" key="2">
    <source>
        <dbReference type="EMBL" id="SHN67802.1"/>
    </source>
</evidence>
<reference evidence="3" key="1">
    <citation type="submission" date="2016-12" db="EMBL/GenBank/DDBJ databases">
        <authorList>
            <person name="Varghese N."/>
            <person name="Submissions S."/>
        </authorList>
    </citation>
    <scope>NUCLEOTIDE SEQUENCE [LARGE SCALE GENOMIC DNA]</scope>
    <source>
        <strain evidence="3">DSM 11544</strain>
    </source>
</reference>
<proteinExistence type="predicted"/>
<evidence type="ECO:0000313" key="3">
    <source>
        <dbReference type="Proteomes" id="UP000184010"/>
    </source>
</evidence>
<sequence>MGLYRKITIVKIAIVFLLVVIVFWGARSSQKELTKAFAVSSGGGKGFTILSSSENVDLEPMLREFARKHKINLRFEYAGSVMIPDMIKSSPQDYDAVWSANSVWNASIPRDLLKNSKSIFVSPVIFAVKESRYKALGFSRDTVVNDLAEAIEAGKLTFMMPSVMKTNSGASAYIAFLNGLTGKPLVLTEEDLTLPALQERGEKIFKKVVKNYGGDEHLIDIFQAGDYDALVSYESSLIELNKQLIASNREPLRFIYPSDGVSVSDSPFAYIDNNDSEKLEIFNKLQDFLLSADTQQKLEGLGRRTTYGGLVSNVEVFKESYGIDGTAYLSPIKYPAVPVLKRALALYLDMSRKPAAVVFCLDLSEHMKGKSHKQLAEAMEKILIRELLWRS</sequence>
<keyword evidence="3" id="KW-1185">Reference proteome</keyword>
<protein>
    <submittedName>
        <fullName evidence="2">Ca-activated chloride channel family protein</fullName>
    </submittedName>
</protein>
<evidence type="ECO:0000256" key="1">
    <source>
        <dbReference type="SAM" id="Phobius"/>
    </source>
</evidence>
<keyword evidence="1" id="KW-0812">Transmembrane</keyword>
<keyword evidence="1" id="KW-1133">Transmembrane helix</keyword>
<keyword evidence="1" id="KW-0472">Membrane</keyword>
<dbReference type="Pfam" id="PF13531">
    <property type="entry name" value="SBP_bac_11"/>
    <property type="match status" value="1"/>
</dbReference>
<dbReference type="EMBL" id="FRDN01000006">
    <property type="protein sequence ID" value="SHN67802.1"/>
    <property type="molecule type" value="Genomic_DNA"/>
</dbReference>
<gene>
    <name evidence="2" type="ORF">SAMN02745215_01708</name>
</gene>
<dbReference type="SUPFAM" id="SSF53850">
    <property type="entry name" value="Periplasmic binding protein-like II"/>
    <property type="match status" value="1"/>
</dbReference>
<dbReference type="Gene3D" id="3.40.190.10">
    <property type="entry name" value="Periplasmic binding protein-like II"/>
    <property type="match status" value="2"/>
</dbReference>
<name>A0A1M7TAP5_9FIRM</name>
<dbReference type="AlphaFoldDB" id="A0A1M7TAP5"/>
<accession>A0A1M7TAP5</accession>
<feature type="transmembrane region" description="Helical" evidence="1">
    <location>
        <begin position="7"/>
        <end position="26"/>
    </location>
</feature>